<proteinExistence type="predicted"/>
<dbReference type="InterPro" id="IPR038720">
    <property type="entry name" value="YprB_RNase_H-like_dom"/>
</dbReference>
<accession>A0A068Q5W7</accession>
<dbReference type="GO" id="GO:0003676">
    <property type="term" value="F:nucleic acid binding"/>
    <property type="evidence" value="ECO:0007669"/>
    <property type="project" value="InterPro"/>
</dbReference>
<sequence>MNRPKILTIDIETAPIKAHVWGLFDQNVGLNQIDTEWSILSFCAKWLHDDKVIYMDTFDQKNKRNDRKLVKAIHKLLCEADIVNGQNVQRFDRRKINARFILNNLPPPSPYRVVDTMLMARRTFGFTSNKLEWLSDKLCTRYKKLKHKKFPGFELWSAFLSGDHEARTEMREYNIVDVLSTEELYLKLRPWTPGHPNVNLYTEDDGELHCTHCGSTNLTKKGHRFTQVGKYQRYHCGDCGAWPHGRKMLNSKEARANVLGSNG</sequence>
<dbReference type="KEGG" id="vg:26642943"/>
<evidence type="ECO:0000313" key="2">
    <source>
        <dbReference type="EMBL" id="BAP15828.1"/>
    </source>
</evidence>
<dbReference type="Gene3D" id="3.30.420.10">
    <property type="entry name" value="Ribonuclease H-like superfamily/Ribonuclease H"/>
    <property type="match status" value="1"/>
</dbReference>
<dbReference type="InterPro" id="IPR036397">
    <property type="entry name" value="RNaseH_sf"/>
</dbReference>
<dbReference type="SUPFAM" id="SSF53098">
    <property type="entry name" value="Ribonuclease H-like"/>
    <property type="match status" value="1"/>
</dbReference>
<reference evidence="2 3" key="1">
    <citation type="submission" date="2014-03" db="EMBL/GenBank/DDBJ databases">
        <title>Isolation and characterization of bacteriophages infecting R. solanacearum from Thailand.</title>
        <authorList>
            <person name="Narulita E."/>
            <person name="Kawasaki T."/>
            <person name="Fujie M."/>
            <person name="Yamada T."/>
        </authorList>
    </citation>
    <scope>NUCLEOTIDE SEQUENCE [LARGE SCALE GENOMIC DNA]</scope>
</reference>
<dbReference type="InterPro" id="IPR012337">
    <property type="entry name" value="RNaseH-like_sf"/>
</dbReference>
<dbReference type="Pfam" id="PF13482">
    <property type="entry name" value="RNase_H_2"/>
    <property type="match status" value="1"/>
</dbReference>
<keyword evidence="3" id="KW-1185">Reference proteome</keyword>
<protein>
    <recommendedName>
        <fullName evidence="1">YprB ribonuclease H-like domain-containing protein</fullName>
    </recommendedName>
</protein>
<name>A0A068Q5W7_9CAUD</name>
<evidence type="ECO:0000259" key="1">
    <source>
        <dbReference type="Pfam" id="PF13482"/>
    </source>
</evidence>
<dbReference type="GeneID" id="26642943"/>
<dbReference type="Proteomes" id="UP000027493">
    <property type="component" value="Segment"/>
</dbReference>
<dbReference type="OrthoDB" id="5039at10239"/>
<dbReference type="EMBL" id="AB920995">
    <property type="protein sequence ID" value="BAP15828.1"/>
    <property type="molecule type" value="Genomic_DNA"/>
</dbReference>
<dbReference type="RefSeq" id="YP_009216560.1">
    <property type="nucleotide sequence ID" value="NC_028988.1"/>
</dbReference>
<feature type="domain" description="YprB ribonuclease H-like" evidence="1">
    <location>
        <begin position="46"/>
        <end position="188"/>
    </location>
</feature>
<organism evidence="2 3">
    <name type="scientific">Ralstonia phage RSJ2</name>
    <dbReference type="NCBI Taxonomy" id="1481785"/>
    <lineage>
        <taxon>Viruses</taxon>
        <taxon>Duplodnaviria</taxon>
        <taxon>Heunggongvirae</taxon>
        <taxon>Uroviricota</taxon>
        <taxon>Caudoviricetes</taxon>
        <taxon>Autographivirales</taxon>
        <taxon>Autonotataviridae</taxon>
        <taxon>Risjevirus</taxon>
        <taxon>Risjevirus RSJ2</taxon>
    </lineage>
</organism>
<evidence type="ECO:0000313" key="3">
    <source>
        <dbReference type="Proteomes" id="UP000027493"/>
    </source>
</evidence>